<organism evidence="1 2">
    <name type="scientific">Niastella caeni</name>
    <dbReference type="NCBI Taxonomy" id="2569763"/>
    <lineage>
        <taxon>Bacteria</taxon>
        <taxon>Pseudomonadati</taxon>
        <taxon>Bacteroidota</taxon>
        <taxon>Chitinophagia</taxon>
        <taxon>Chitinophagales</taxon>
        <taxon>Chitinophagaceae</taxon>
        <taxon>Niastella</taxon>
    </lineage>
</organism>
<protein>
    <recommendedName>
        <fullName evidence="3">Polyhydroxyalkanoic acid system protein</fullName>
    </recommendedName>
</protein>
<comment type="caution">
    <text evidence="1">The sequence shown here is derived from an EMBL/GenBank/DDBJ whole genome shotgun (WGS) entry which is preliminary data.</text>
</comment>
<evidence type="ECO:0008006" key="3">
    <source>
        <dbReference type="Google" id="ProtNLM"/>
    </source>
</evidence>
<name>A0A4S8HIA1_9BACT</name>
<dbReference type="InterPro" id="IPR013433">
    <property type="entry name" value="PHA_gran_rgn"/>
</dbReference>
<dbReference type="EMBL" id="STFF01000007">
    <property type="protein sequence ID" value="THU34938.1"/>
    <property type="molecule type" value="Genomic_DNA"/>
</dbReference>
<sequence>MSFTVHRFLYICKKIIININMSKLSLNIPHSQTQDEALSRIKQMLGRLQEEQKGTVTNVQEIWDGPNGSFSFSAKGFYIAGTIQVKENEVRLESDLPFAVSLFKGQIASMITEKAKALLA</sequence>
<gene>
    <name evidence="1" type="ORF">FAM09_23390</name>
</gene>
<reference evidence="1 2" key="1">
    <citation type="submission" date="2019-04" db="EMBL/GenBank/DDBJ databases">
        <title>Niastella caeni sp. nov., isolated from activated sludge.</title>
        <authorList>
            <person name="Sheng M."/>
        </authorList>
    </citation>
    <scope>NUCLEOTIDE SEQUENCE [LARGE SCALE GENOMIC DNA]</scope>
    <source>
        <strain evidence="1 2">HX-2-15</strain>
    </source>
</reference>
<dbReference type="AlphaFoldDB" id="A0A4S8HIA1"/>
<evidence type="ECO:0000313" key="1">
    <source>
        <dbReference type="EMBL" id="THU34938.1"/>
    </source>
</evidence>
<dbReference type="Proteomes" id="UP000306918">
    <property type="component" value="Unassembled WGS sequence"/>
</dbReference>
<keyword evidence="2" id="KW-1185">Reference proteome</keyword>
<proteinExistence type="predicted"/>
<evidence type="ECO:0000313" key="2">
    <source>
        <dbReference type="Proteomes" id="UP000306918"/>
    </source>
</evidence>
<dbReference type="Pfam" id="PF09650">
    <property type="entry name" value="PHA_gran_rgn"/>
    <property type="match status" value="1"/>
</dbReference>
<dbReference type="OrthoDB" id="674634at2"/>
<accession>A0A4S8HIA1</accession>